<feature type="domain" description="Serpin" evidence="3">
    <location>
        <begin position="1"/>
        <end position="249"/>
    </location>
</feature>
<evidence type="ECO:0000256" key="1">
    <source>
        <dbReference type="ARBA" id="ARBA00009500"/>
    </source>
</evidence>
<sequence length="252" mass="27937">MSQYYEKGLKPFQRPNPEQAVNTWVEEVTEGAITNFLQPGAITADTVLMLLNALFFEASWQTMFEARGTRSATFTTLSGAVKHVPMMTNEGEFSVKTLPELDARVLELPYKGRRYSFFIILPKTKNGLTHLEGLLDGQILENVVAAMPRANHFEVYVPKFTLRTHKGLKEPLQALGLKSMFEMSANFTGMARVSGEKVTETGTKAAAVTSVSYGSQSEASVFRVDHPCLFVLRDKSDGINIFMGRLTDPSQG</sequence>
<dbReference type="Pfam" id="PF00079">
    <property type="entry name" value="Serpin"/>
    <property type="match status" value="1"/>
</dbReference>
<dbReference type="EMBL" id="PZQS01000014">
    <property type="protein sequence ID" value="PVD18410.1"/>
    <property type="molecule type" value="Genomic_DNA"/>
</dbReference>
<comment type="similarity">
    <text evidence="1 2">Belongs to the serpin family.</text>
</comment>
<organism evidence="4 5">
    <name type="scientific">Pomacea canaliculata</name>
    <name type="common">Golden apple snail</name>
    <dbReference type="NCBI Taxonomy" id="400727"/>
    <lineage>
        <taxon>Eukaryota</taxon>
        <taxon>Metazoa</taxon>
        <taxon>Spiralia</taxon>
        <taxon>Lophotrochozoa</taxon>
        <taxon>Mollusca</taxon>
        <taxon>Gastropoda</taxon>
        <taxon>Caenogastropoda</taxon>
        <taxon>Architaenioglossa</taxon>
        <taxon>Ampullarioidea</taxon>
        <taxon>Ampullariidae</taxon>
        <taxon>Pomacea</taxon>
    </lineage>
</organism>
<protein>
    <recommendedName>
        <fullName evidence="3">Serpin domain-containing protein</fullName>
    </recommendedName>
</protein>
<dbReference type="InterPro" id="IPR000215">
    <property type="entry name" value="Serpin_fam"/>
</dbReference>
<comment type="caution">
    <text evidence="4">The sequence shown here is derived from an EMBL/GenBank/DDBJ whole genome shotgun (WGS) entry which is preliminary data.</text>
</comment>
<dbReference type="Gene3D" id="2.30.39.10">
    <property type="entry name" value="Alpha-1-antitrypsin, domain 1"/>
    <property type="match status" value="2"/>
</dbReference>
<dbReference type="PANTHER" id="PTHR11461:SF211">
    <property type="entry name" value="GH10112P-RELATED"/>
    <property type="match status" value="1"/>
</dbReference>
<evidence type="ECO:0000259" key="3">
    <source>
        <dbReference type="SMART" id="SM00093"/>
    </source>
</evidence>
<dbReference type="InterPro" id="IPR042178">
    <property type="entry name" value="Serpin_sf_1"/>
</dbReference>
<evidence type="ECO:0000313" key="4">
    <source>
        <dbReference type="EMBL" id="PVD18410.1"/>
    </source>
</evidence>
<dbReference type="GO" id="GO:0004867">
    <property type="term" value="F:serine-type endopeptidase inhibitor activity"/>
    <property type="evidence" value="ECO:0007669"/>
    <property type="project" value="InterPro"/>
</dbReference>
<dbReference type="InterPro" id="IPR036186">
    <property type="entry name" value="Serpin_sf"/>
</dbReference>
<dbReference type="Gene3D" id="3.30.497.10">
    <property type="entry name" value="Antithrombin, subunit I, domain 2"/>
    <property type="match status" value="1"/>
</dbReference>
<evidence type="ECO:0000256" key="2">
    <source>
        <dbReference type="RuleBase" id="RU000411"/>
    </source>
</evidence>
<accession>A0A2T7NB58</accession>
<dbReference type="SMART" id="SM00093">
    <property type="entry name" value="SERPIN"/>
    <property type="match status" value="1"/>
</dbReference>
<evidence type="ECO:0000313" key="5">
    <source>
        <dbReference type="Proteomes" id="UP000245119"/>
    </source>
</evidence>
<dbReference type="GO" id="GO:0005615">
    <property type="term" value="C:extracellular space"/>
    <property type="evidence" value="ECO:0007669"/>
    <property type="project" value="InterPro"/>
</dbReference>
<name>A0A2T7NB58_POMCA</name>
<dbReference type="Proteomes" id="UP000245119">
    <property type="component" value="Linkage Group LG14"/>
</dbReference>
<dbReference type="AlphaFoldDB" id="A0A2T7NB58"/>
<dbReference type="InterPro" id="IPR042185">
    <property type="entry name" value="Serpin_sf_2"/>
</dbReference>
<dbReference type="InterPro" id="IPR023796">
    <property type="entry name" value="Serpin_dom"/>
</dbReference>
<dbReference type="SUPFAM" id="SSF56574">
    <property type="entry name" value="Serpins"/>
    <property type="match status" value="1"/>
</dbReference>
<gene>
    <name evidence="4" type="ORF">C0Q70_20959</name>
</gene>
<dbReference type="OrthoDB" id="1063785at2759"/>
<dbReference type="PANTHER" id="PTHR11461">
    <property type="entry name" value="SERINE PROTEASE INHIBITOR, SERPIN"/>
    <property type="match status" value="1"/>
</dbReference>
<reference evidence="4 5" key="1">
    <citation type="submission" date="2018-04" db="EMBL/GenBank/DDBJ databases">
        <title>The genome of golden apple snail Pomacea canaliculata provides insight into stress tolerance and invasive adaptation.</title>
        <authorList>
            <person name="Liu C."/>
            <person name="Liu B."/>
            <person name="Ren Y."/>
            <person name="Zhang Y."/>
            <person name="Wang H."/>
            <person name="Li S."/>
            <person name="Jiang F."/>
            <person name="Yin L."/>
            <person name="Zhang G."/>
            <person name="Qian W."/>
            <person name="Fan W."/>
        </authorList>
    </citation>
    <scope>NUCLEOTIDE SEQUENCE [LARGE SCALE GENOMIC DNA]</scope>
    <source>
        <strain evidence="4">SZHN2017</strain>
        <tissue evidence="4">Muscle</tissue>
    </source>
</reference>
<keyword evidence="5" id="KW-1185">Reference proteome</keyword>
<proteinExistence type="inferred from homology"/>